<dbReference type="GO" id="GO:0017004">
    <property type="term" value="P:cytochrome complex assembly"/>
    <property type="evidence" value="ECO:0007669"/>
    <property type="project" value="UniProtKB-KW"/>
</dbReference>
<evidence type="ECO:0000256" key="4">
    <source>
        <dbReference type="ARBA" id="ARBA00023284"/>
    </source>
</evidence>
<accession>A0A401LVK3</accession>
<keyword evidence="7" id="KW-1185">Reference proteome</keyword>
<dbReference type="InterPro" id="IPR050553">
    <property type="entry name" value="Thioredoxin_ResA/DsbE_sf"/>
</dbReference>
<evidence type="ECO:0000313" key="6">
    <source>
        <dbReference type="EMBL" id="GCB35527.1"/>
    </source>
</evidence>
<protein>
    <recommendedName>
        <fullName evidence="5">Thioredoxin domain-containing protein</fullName>
    </recommendedName>
</protein>
<dbReference type="EMBL" id="BHWB01000006">
    <property type="protein sequence ID" value="GCB35527.1"/>
    <property type="molecule type" value="Genomic_DNA"/>
</dbReference>
<dbReference type="PANTHER" id="PTHR42852">
    <property type="entry name" value="THIOL:DISULFIDE INTERCHANGE PROTEIN DSBE"/>
    <property type="match status" value="1"/>
</dbReference>
<feature type="domain" description="Thioredoxin" evidence="5">
    <location>
        <begin position="155"/>
        <end position="320"/>
    </location>
</feature>
<sequence>MTENTEYLGDYQANTNSWLYQIPDSILDQAQYFQFFGKRNDSPKIKFMHPCFRVIADKDSTLFFTALSYLDNADTLFIHAKFVYQDTIRNSTFYGINNVIISPRFDLINPSSELRRTLTNKNDLYVKYKDLTTDQLYDKFYHMISQAPDSHSNTLLLYDKKESFSTEQLISLRNLFSKQQKQSHYGQKLNEYIKILTDKFSDTKLINRLTEQKETIISNENKYTLLIFSASWCGPCHKLIPLLKELHEKKKDVIDFVYITLDDPKQLPAWNKLMKEEEIPWRSLSVNGKINEIRDQYKVPSIPFCYLIYPQKMKAEIVEV</sequence>
<dbReference type="CDD" id="cd02966">
    <property type="entry name" value="TlpA_like_family"/>
    <property type="match status" value="1"/>
</dbReference>
<dbReference type="RefSeq" id="WP_125041436.1">
    <property type="nucleotide sequence ID" value="NZ_BHWB01000006.1"/>
</dbReference>
<name>A0A401LVK3_9BACE</name>
<evidence type="ECO:0000313" key="7">
    <source>
        <dbReference type="Proteomes" id="UP000288079"/>
    </source>
</evidence>
<dbReference type="PANTHER" id="PTHR42852:SF6">
    <property type="entry name" value="THIOL:DISULFIDE INTERCHANGE PROTEIN DSBE"/>
    <property type="match status" value="1"/>
</dbReference>
<reference evidence="6 7" key="1">
    <citation type="submission" date="2018-10" db="EMBL/GenBank/DDBJ databases">
        <title>Draft Genome Sequence of Bacteroides sp. KCTC 15687.</title>
        <authorList>
            <person name="Yu S.Y."/>
            <person name="Kim J.S."/>
            <person name="Oh B.S."/>
            <person name="Park S.H."/>
            <person name="Kang S.W."/>
            <person name="Park J.E."/>
            <person name="Choi S.H."/>
            <person name="Han K.I."/>
            <person name="Lee K.C."/>
            <person name="Eom M.K."/>
            <person name="Suh M.K."/>
            <person name="Lee D.H."/>
            <person name="Yoon H."/>
            <person name="Kim B."/>
            <person name="Yang S.J."/>
            <person name="Lee J.S."/>
            <person name="Lee J.H."/>
        </authorList>
    </citation>
    <scope>NUCLEOTIDE SEQUENCE [LARGE SCALE GENOMIC DNA]</scope>
    <source>
        <strain evidence="6 7">KCTC 15687</strain>
    </source>
</reference>
<dbReference type="SUPFAM" id="SSF52833">
    <property type="entry name" value="Thioredoxin-like"/>
    <property type="match status" value="1"/>
</dbReference>
<dbReference type="Gene3D" id="3.40.30.10">
    <property type="entry name" value="Glutaredoxin"/>
    <property type="match status" value="1"/>
</dbReference>
<dbReference type="Proteomes" id="UP000288079">
    <property type="component" value="Unassembled WGS sequence"/>
</dbReference>
<evidence type="ECO:0000256" key="2">
    <source>
        <dbReference type="ARBA" id="ARBA00022748"/>
    </source>
</evidence>
<dbReference type="InterPro" id="IPR036249">
    <property type="entry name" value="Thioredoxin-like_sf"/>
</dbReference>
<dbReference type="InterPro" id="IPR012336">
    <property type="entry name" value="Thioredoxin-like_fold"/>
</dbReference>
<evidence type="ECO:0000256" key="1">
    <source>
        <dbReference type="ARBA" id="ARBA00004196"/>
    </source>
</evidence>
<dbReference type="InterPro" id="IPR013766">
    <property type="entry name" value="Thioredoxin_domain"/>
</dbReference>
<keyword evidence="4" id="KW-0676">Redox-active center</keyword>
<evidence type="ECO:0000259" key="5">
    <source>
        <dbReference type="PROSITE" id="PS51352"/>
    </source>
</evidence>
<dbReference type="AlphaFoldDB" id="A0A401LVK3"/>
<keyword evidence="2" id="KW-0201">Cytochrome c-type biogenesis</keyword>
<comment type="subcellular location">
    <subcellularLocation>
        <location evidence="1">Cell envelope</location>
    </subcellularLocation>
</comment>
<dbReference type="Pfam" id="PF13905">
    <property type="entry name" value="Thioredoxin_8"/>
    <property type="match status" value="1"/>
</dbReference>
<gene>
    <name evidence="6" type="ORF">KGMB02408_24720</name>
</gene>
<evidence type="ECO:0000256" key="3">
    <source>
        <dbReference type="ARBA" id="ARBA00023157"/>
    </source>
</evidence>
<dbReference type="PROSITE" id="PS00194">
    <property type="entry name" value="THIOREDOXIN_1"/>
    <property type="match status" value="1"/>
</dbReference>
<keyword evidence="3" id="KW-1015">Disulfide bond</keyword>
<dbReference type="GO" id="GO:0030313">
    <property type="term" value="C:cell envelope"/>
    <property type="evidence" value="ECO:0007669"/>
    <property type="project" value="UniProtKB-SubCell"/>
</dbReference>
<dbReference type="OrthoDB" id="6399635at2"/>
<proteinExistence type="predicted"/>
<dbReference type="InterPro" id="IPR017937">
    <property type="entry name" value="Thioredoxin_CS"/>
</dbReference>
<comment type="caution">
    <text evidence="6">The sequence shown here is derived from an EMBL/GenBank/DDBJ whole genome shotgun (WGS) entry which is preliminary data.</text>
</comment>
<dbReference type="PROSITE" id="PS51352">
    <property type="entry name" value="THIOREDOXIN_2"/>
    <property type="match status" value="1"/>
</dbReference>
<organism evidence="6 7">
    <name type="scientific">Bacteroides faecalis</name>
    <dbReference type="NCBI Taxonomy" id="2447885"/>
    <lineage>
        <taxon>Bacteria</taxon>
        <taxon>Pseudomonadati</taxon>
        <taxon>Bacteroidota</taxon>
        <taxon>Bacteroidia</taxon>
        <taxon>Bacteroidales</taxon>
        <taxon>Bacteroidaceae</taxon>
        <taxon>Bacteroides</taxon>
    </lineage>
</organism>